<feature type="transmembrane region" description="Helical" evidence="1">
    <location>
        <begin position="377"/>
        <end position="395"/>
    </location>
</feature>
<feature type="transmembrane region" description="Helical" evidence="1">
    <location>
        <begin position="37"/>
        <end position="57"/>
    </location>
</feature>
<feature type="transmembrane region" description="Helical" evidence="1">
    <location>
        <begin position="142"/>
        <end position="163"/>
    </location>
</feature>
<feature type="transmembrane region" description="Helical" evidence="1">
    <location>
        <begin position="286"/>
        <end position="303"/>
    </location>
</feature>
<feature type="transmembrane region" description="Helical" evidence="1">
    <location>
        <begin position="233"/>
        <end position="253"/>
    </location>
</feature>
<reference evidence="2 3" key="1">
    <citation type="submission" date="2018-12" db="EMBL/GenBank/DDBJ databases">
        <title>Sequencing of bacterial isolates from soil warming experiment in Harvard Forest, Massachusetts, USA.</title>
        <authorList>
            <person name="Deangelis K."/>
        </authorList>
    </citation>
    <scope>NUCLEOTIDE SEQUENCE [LARGE SCALE GENOMIC DNA]</scope>
    <source>
        <strain evidence="2 3">EB153</strain>
    </source>
</reference>
<dbReference type="AlphaFoldDB" id="A0A428MRB1"/>
<keyword evidence="1" id="KW-0472">Membrane</keyword>
<feature type="transmembrane region" description="Helical" evidence="1">
    <location>
        <begin position="339"/>
        <end position="357"/>
    </location>
</feature>
<dbReference type="RefSeq" id="WP_125487647.1">
    <property type="nucleotide sequence ID" value="NZ_RSDW01000001.1"/>
</dbReference>
<feature type="transmembrane region" description="Helical" evidence="1">
    <location>
        <begin position="116"/>
        <end position="136"/>
    </location>
</feature>
<evidence type="ECO:0000256" key="1">
    <source>
        <dbReference type="SAM" id="Phobius"/>
    </source>
</evidence>
<name>A0A428MRB1_9BACT</name>
<keyword evidence="1" id="KW-0812">Transmembrane</keyword>
<evidence type="ECO:0000313" key="2">
    <source>
        <dbReference type="EMBL" id="RSL19424.1"/>
    </source>
</evidence>
<feature type="transmembrane region" description="Helical" evidence="1">
    <location>
        <begin position="170"/>
        <end position="191"/>
    </location>
</feature>
<dbReference type="EMBL" id="RSDW01000001">
    <property type="protein sequence ID" value="RSL19424.1"/>
    <property type="molecule type" value="Genomic_DNA"/>
</dbReference>
<keyword evidence="1" id="KW-1133">Transmembrane helix</keyword>
<evidence type="ECO:0000313" key="3">
    <source>
        <dbReference type="Proteomes" id="UP000269669"/>
    </source>
</evidence>
<keyword evidence="3" id="KW-1185">Reference proteome</keyword>
<sequence>MTTVAFPASSTDSTDSVRIARLSQMDWIIARFSKMDLIVAGVLAAATALFLVGHLSLPLSPMEDASMLLRYSQNFARGHGIVWNVGERPVEGATDFLYMVLIGLISRLMHMDVKAAAVALLFVSQVVSVVVMYAGLRRLYRAPMLVAAGFAATLGLGLGYHYINSGFSAPFYGLFALLTWCVGTTCVLEGVTRRRALWFATFGFITGLIRPDGVILAGLMLCSTLYGVRARRLLLVVSFGAIFAVCGGIYFAWRLHYFGFPFPVPFYAKHSGGIQWANLKLSSRTMVEMLLPFLPLIGLGFRSRSAMRQLAVWLITVVPFTALWILILFENNHFSRFQYVMVPLSMFFLGGLVTVWWRELESTRPREAETLKRPLAAMMALMFVFAIIYNMHLYLKPFSNVGAQELGLRLQPYAAKNYSMVITEAGDLPFYSEWRAVDEGGLNDSFVARNKGLLTEAYIDRYQPEILMYHVWAMHRTVADLKAQTEGVVSPEVTGKLSLNDAMMHNYAVKHGYVLAAVWGGTYCDYHVYWVKRDFADSDAIVSAIRDHPYYMQETGQLAYDFRDAPAPSIPCLI</sequence>
<accession>A0A428MRB1</accession>
<organism evidence="2 3">
    <name type="scientific">Edaphobacter aggregans</name>
    <dbReference type="NCBI Taxonomy" id="570835"/>
    <lineage>
        <taxon>Bacteria</taxon>
        <taxon>Pseudomonadati</taxon>
        <taxon>Acidobacteriota</taxon>
        <taxon>Terriglobia</taxon>
        <taxon>Terriglobales</taxon>
        <taxon>Acidobacteriaceae</taxon>
        <taxon>Edaphobacter</taxon>
    </lineage>
</organism>
<dbReference type="OrthoDB" id="5492344at2"/>
<gene>
    <name evidence="2" type="ORF">EDE15_5091</name>
</gene>
<feature type="transmembrane region" description="Helical" evidence="1">
    <location>
        <begin position="310"/>
        <end position="327"/>
    </location>
</feature>
<proteinExistence type="predicted"/>
<protein>
    <recommendedName>
        <fullName evidence="4">Glycosyltransferase RgtA/B/C/D-like domain-containing protein</fullName>
    </recommendedName>
</protein>
<dbReference type="Proteomes" id="UP000269669">
    <property type="component" value="Unassembled WGS sequence"/>
</dbReference>
<evidence type="ECO:0008006" key="4">
    <source>
        <dbReference type="Google" id="ProtNLM"/>
    </source>
</evidence>
<comment type="caution">
    <text evidence="2">The sequence shown here is derived from an EMBL/GenBank/DDBJ whole genome shotgun (WGS) entry which is preliminary data.</text>
</comment>